<comment type="caution">
    <text evidence="1">The sequence shown here is derived from an EMBL/GenBank/DDBJ whole genome shotgun (WGS) entry which is preliminary data.</text>
</comment>
<evidence type="ECO:0000313" key="1">
    <source>
        <dbReference type="EMBL" id="OJT04643.1"/>
    </source>
</evidence>
<dbReference type="STRING" id="154538.A0A1M2VAT8"/>
<dbReference type="Proteomes" id="UP000184267">
    <property type="component" value="Unassembled WGS sequence"/>
</dbReference>
<sequence length="980" mass="110408">MSPRDNIVKDSVSEADFGDDVYAHAWAAMAKLKDKDLAKVPYVTIESALGLVSTALGVLATYWPVLEAVRAAVDLTKTVIATRENIRKRIAGLRLMQADMLCSLFSLRDFKRDDQNIGGKMLPGRLEMLCDNIKNDVKRLGNAMENYAAENWLGRVLKEKGWKEAVTKCGEMVEKRKKEILEVLALYTAARADQLVASVTQSLAPQIASIAIDLKAVQALFDPVADEQKVLEEVKRLDGPEACLQSDSKLNELVVFIPNDEDSAKRGPKSSTTGARTELSAAEIRRIRTPVEQLLERNLARFESKIDYLVDKARREHHTMRLIKKLAGARPYERIENPDIKKLWKEMGWGGSIDSHTFVLNLYDYFIDLERESRTVSRTATLIPEKPPYSPIPPSPIITLDIPRAASPTPSDAGTEDHDEFEGCTTPAAAAQDAWCLNYFNYRTLSTFMEVLDDDMNGLIKIKEVNEFTSAKPEDITLMQWIVYSAYGWLVAAHLYRIRIEYMIERLVALEYAKENSTTVSAYIGLLPWVTAFLRRLGEPDLDDQQLLKVTHVVMEKQEQNFRKVLGMFNYELEQEDIRAMMDLSVRGGPGTVGRIEERILPVLFLVMKRHFTILSLAREYVLEENTLEKAAHTIDCITDLLINRVVHLRENFKKLQYDVDRKIQYVANGMFQDVHALLSAPDEEGRYKLIDQWCFPWKSAQWLLWALREYDPEFSLDARSVSATCISTRDLVRVASASPGEADVGYETVALYRKRYGIRMASAVVTEPVDASTSTQPEAPVDTSTQLEDAVVNMPTQPEVPIDTLASSDSSIDTPTQLEASVDTPTQPEPLIDSQVSVPTVYQQYVFDHRSQIGHHTASHRFLRIEQEISIDDIESVLGSLRLTPLDDTHEKLTELNPLIVHCLSEPDDIVQHVVHALVAYREHCLQADVDEEVMGAEQLESLNAVLTDFASLPSLAADFATSRSHLILRMRDGLSPLQ</sequence>
<evidence type="ECO:0008006" key="3">
    <source>
        <dbReference type="Google" id="ProtNLM"/>
    </source>
</evidence>
<evidence type="ECO:0000313" key="2">
    <source>
        <dbReference type="Proteomes" id="UP000184267"/>
    </source>
</evidence>
<reference evidence="1 2" key="1">
    <citation type="submission" date="2016-10" db="EMBL/GenBank/DDBJ databases">
        <title>Genome sequence of the basidiomycete white-rot fungus Trametes pubescens.</title>
        <authorList>
            <person name="Makela M.R."/>
            <person name="Granchi Z."/>
            <person name="Peng M."/>
            <person name="De Vries R.P."/>
            <person name="Grigoriev I."/>
            <person name="Riley R."/>
            <person name="Hilden K."/>
        </authorList>
    </citation>
    <scope>NUCLEOTIDE SEQUENCE [LARGE SCALE GENOMIC DNA]</scope>
    <source>
        <strain evidence="1 2">FBCC735</strain>
    </source>
</reference>
<keyword evidence="2" id="KW-1185">Reference proteome</keyword>
<dbReference type="OrthoDB" id="2122982at2759"/>
<dbReference type="OMA" id="IRIEYMI"/>
<name>A0A1M2VAT8_TRAPU</name>
<protein>
    <recommendedName>
        <fullName evidence="3">EF-hand domain-containing protein</fullName>
    </recommendedName>
</protein>
<gene>
    <name evidence="1" type="ORF">TRAPUB_4655</name>
</gene>
<accession>A0A1M2VAT8</accession>
<proteinExistence type="predicted"/>
<dbReference type="AlphaFoldDB" id="A0A1M2VAT8"/>
<organism evidence="1 2">
    <name type="scientific">Trametes pubescens</name>
    <name type="common">White-rot fungus</name>
    <dbReference type="NCBI Taxonomy" id="154538"/>
    <lineage>
        <taxon>Eukaryota</taxon>
        <taxon>Fungi</taxon>
        <taxon>Dikarya</taxon>
        <taxon>Basidiomycota</taxon>
        <taxon>Agaricomycotina</taxon>
        <taxon>Agaricomycetes</taxon>
        <taxon>Polyporales</taxon>
        <taxon>Polyporaceae</taxon>
        <taxon>Trametes</taxon>
    </lineage>
</organism>
<dbReference type="EMBL" id="MNAD01001524">
    <property type="protein sequence ID" value="OJT04643.1"/>
    <property type="molecule type" value="Genomic_DNA"/>
</dbReference>